<dbReference type="Proteomes" id="UP000823860">
    <property type="component" value="Unassembled WGS sequence"/>
</dbReference>
<sequence length="241" mass="27166">MWCAVIPTYNNAGTIRRVVEDVRRQARHVIVVDDGSTDGTADRLEGLDILLMRHGRNRGKGRALQTGLRHARSLGFKEAVTLDADGQHFADDIPALLQAAARRPGSLVVGSRDLAANGMPVRNTMANRFSNFWFRLQTGIRLPDTQTGFRLYPLCRMGSLWWLTARYEAELELLVWAAWRGIPLVPVPVRVWYPPEGERVSHFRPVRDFARISLLNTVLCGLAVVYGWPARLCRLLSGRKL</sequence>
<dbReference type="Pfam" id="PF00535">
    <property type="entry name" value="Glycos_transf_2"/>
    <property type="match status" value="1"/>
</dbReference>
<accession>A0A9D2HSQ1</accession>
<reference evidence="2" key="2">
    <citation type="submission" date="2021-04" db="EMBL/GenBank/DDBJ databases">
        <authorList>
            <person name="Gilroy R."/>
        </authorList>
    </citation>
    <scope>NUCLEOTIDE SEQUENCE</scope>
    <source>
        <strain evidence="2">ChiHecec1B25-7008</strain>
    </source>
</reference>
<dbReference type="InterPro" id="IPR029044">
    <property type="entry name" value="Nucleotide-diphossugar_trans"/>
</dbReference>
<reference evidence="2" key="1">
    <citation type="journal article" date="2021" name="PeerJ">
        <title>Extensive microbial diversity within the chicken gut microbiome revealed by metagenomics and culture.</title>
        <authorList>
            <person name="Gilroy R."/>
            <person name="Ravi A."/>
            <person name="Getino M."/>
            <person name="Pursley I."/>
            <person name="Horton D.L."/>
            <person name="Alikhan N.F."/>
            <person name="Baker D."/>
            <person name="Gharbi K."/>
            <person name="Hall N."/>
            <person name="Watson M."/>
            <person name="Adriaenssens E.M."/>
            <person name="Foster-Nyarko E."/>
            <person name="Jarju S."/>
            <person name="Secka A."/>
            <person name="Antonio M."/>
            <person name="Oren A."/>
            <person name="Chaudhuri R.R."/>
            <person name="La Ragione R."/>
            <person name="Hildebrand F."/>
            <person name="Pallen M.J."/>
        </authorList>
    </citation>
    <scope>NUCLEOTIDE SEQUENCE</scope>
    <source>
        <strain evidence="2">ChiHecec1B25-7008</strain>
    </source>
</reference>
<dbReference type="InterPro" id="IPR050256">
    <property type="entry name" value="Glycosyltransferase_2"/>
</dbReference>
<protein>
    <submittedName>
        <fullName evidence="2">Glycosyltransferase family 2 protein</fullName>
    </submittedName>
</protein>
<dbReference type="InterPro" id="IPR001173">
    <property type="entry name" value="Glyco_trans_2-like"/>
</dbReference>
<dbReference type="PANTHER" id="PTHR48090">
    <property type="entry name" value="UNDECAPRENYL-PHOSPHATE 4-DEOXY-4-FORMAMIDO-L-ARABINOSE TRANSFERASE-RELATED"/>
    <property type="match status" value="1"/>
</dbReference>
<dbReference type="SUPFAM" id="SSF53448">
    <property type="entry name" value="Nucleotide-diphospho-sugar transferases"/>
    <property type="match status" value="1"/>
</dbReference>
<evidence type="ECO:0000259" key="1">
    <source>
        <dbReference type="Pfam" id="PF00535"/>
    </source>
</evidence>
<evidence type="ECO:0000313" key="2">
    <source>
        <dbReference type="EMBL" id="HJA83681.1"/>
    </source>
</evidence>
<dbReference type="CDD" id="cd04179">
    <property type="entry name" value="DPM_DPG-synthase_like"/>
    <property type="match status" value="1"/>
</dbReference>
<evidence type="ECO:0000313" key="3">
    <source>
        <dbReference type="Proteomes" id="UP000823860"/>
    </source>
</evidence>
<proteinExistence type="predicted"/>
<dbReference type="Gene3D" id="3.90.550.10">
    <property type="entry name" value="Spore Coat Polysaccharide Biosynthesis Protein SpsA, Chain A"/>
    <property type="match status" value="1"/>
</dbReference>
<dbReference type="AlphaFoldDB" id="A0A9D2HSQ1"/>
<name>A0A9D2HSQ1_9BACE</name>
<comment type="caution">
    <text evidence="2">The sequence shown here is derived from an EMBL/GenBank/DDBJ whole genome shotgun (WGS) entry which is preliminary data.</text>
</comment>
<organism evidence="2 3">
    <name type="scientific">Candidatus Bacteroides intestinavium</name>
    <dbReference type="NCBI Taxonomy" id="2838469"/>
    <lineage>
        <taxon>Bacteria</taxon>
        <taxon>Pseudomonadati</taxon>
        <taxon>Bacteroidota</taxon>
        <taxon>Bacteroidia</taxon>
        <taxon>Bacteroidales</taxon>
        <taxon>Bacteroidaceae</taxon>
        <taxon>Bacteroides</taxon>
    </lineage>
</organism>
<dbReference type="EMBL" id="DWZE01000080">
    <property type="protein sequence ID" value="HJA83681.1"/>
    <property type="molecule type" value="Genomic_DNA"/>
</dbReference>
<dbReference type="PANTHER" id="PTHR48090:SF7">
    <property type="entry name" value="RFBJ PROTEIN"/>
    <property type="match status" value="1"/>
</dbReference>
<gene>
    <name evidence="2" type="ORF">H9785_06915</name>
</gene>
<feature type="domain" description="Glycosyltransferase 2-like" evidence="1">
    <location>
        <begin position="4"/>
        <end position="139"/>
    </location>
</feature>